<dbReference type="Gramene" id="KCW72587">
    <property type="protein sequence ID" value="KCW72587"/>
    <property type="gene ID" value="EUGRSUZ_E01057"/>
</dbReference>
<dbReference type="InParanoid" id="A0A059C2J0"/>
<dbReference type="eggNOG" id="ENOG502S6K9">
    <property type="taxonomic scope" value="Eukaryota"/>
</dbReference>
<dbReference type="AlphaFoldDB" id="A0A059C2J0"/>
<dbReference type="PANTHER" id="PTHR35630:SF1">
    <property type="entry name" value="LEGUMINOSIN GROUP486 SECRETED PEPTIDE"/>
    <property type="match status" value="1"/>
</dbReference>
<dbReference type="OMA" id="FFASWHA"/>
<evidence type="ECO:0000313" key="1">
    <source>
        <dbReference type="EMBL" id="KCW72587.1"/>
    </source>
</evidence>
<sequence length="108" mass="11942">MVDEPVVSVVSALPNGTQAMQIRCKRDGSAAAVIDQALSVGRGCSWAATEKALYRCEAAWTRMFAAWHAFQPRRDAGRGRVLWLVKEEGFFLGVNGTGWVRKAVWETE</sequence>
<reference evidence="1" key="1">
    <citation type="submission" date="2013-07" db="EMBL/GenBank/DDBJ databases">
        <title>The genome of Eucalyptus grandis.</title>
        <authorList>
            <person name="Schmutz J."/>
            <person name="Hayes R."/>
            <person name="Myburg A."/>
            <person name="Tuskan G."/>
            <person name="Grattapaglia D."/>
            <person name="Rokhsar D.S."/>
        </authorList>
    </citation>
    <scope>NUCLEOTIDE SEQUENCE</scope>
    <source>
        <tissue evidence="1">Leaf extractions</tissue>
    </source>
</reference>
<proteinExistence type="predicted"/>
<dbReference type="EMBL" id="KK198757">
    <property type="protein sequence ID" value="KCW72587.1"/>
    <property type="molecule type" value="Genomic_DNA"/>
</dbReference>
<accession>A0A059C2J0</accession>
<protein>
    <recommendedName>
        <fullName evidence="2">S-protein homolog</fullName>
    </recommendedName>
</protein>
<gene>
    <name evidence="1" type="ORF">EUGRSUZ_E01057</name>
</gene>
<dbReference type="PANTHER" id="PTHR35630">
    <property type="entry name" value="LEGUMINOSIN GROUP486 SECRETED PEPTIDE"/>
    <property type="match status" value="1"/>
</dbReference>
<organism evidence="1">
    <name type="scientific">Eucalyptus grandis</name>
    <name type="common">Flooded gum</name>
    <dbReference type="NCBI Taxonomy" id="71139"/>
    <lineage>
        <taxon>Eukaryota</taxon>
        <taxon>Viridiplantae</taxon>
        <taxon>Streptophyta</taxon>
        <taxon>Embryophyta</taxon>
        <taxon>Tracheophyta</taxon>
        <taxon>Spermatophyta</taxon>
        <taxon>Magnoliopsida</taxon>
        <taxon>eudicotyledons</taxon>
        <taxon>Gunneridae</taxon>
        <taxon>Pentapetalae</taxon>
        <taxon>rosids</taxon>
        <taxon>malvids</taxon>
        <taxon>Myrtales</taxon>
        <taxon>Myrtaceae</taxon>
        <taxon>Myrtoideae</taxon>
        <taxon>Eucalypteae</taxon>
        <taxon>Eucalyptus</taxon>
    </lineage>
</organism>
<evidence type="ECO:0008006" key="2">
    <source>
        <dbReference type="Google" id="ProtNLM"/>
    </source>
</evidence>
<name>A0A059C2J0_EUCGR</name>